<dbReference type="PIRSF" id="PIRSF026166">
    <property type="entry name" value="UCP026166"/>
    <property type="match status" value="1"/>
</dbReference>
<dbReference type="PANTHER" id="PTHR18640">
    <property type="entry name" value="SOLUTE CARRIER FAMILY 10 MEMBER 7"/>
    <property type="match status" value="1"/>
</dbReference>
<organism evidence="2">
    <name type="scientific">Lentimicrobium saccharophilum</name>
    <dbReference type="NCBI Taxonomy" id="1678841"/>
    <lineage>
        <taxon>Bacteria</taxon>
        <taxon>Pseudomonadati</taxon>
        <taxon>Bacteroidota</taxon>
        <taxon>Bacteroidia</taxon>
        <taxon>Bacteroidales</taxon>
        <taxon>Lentimicrobiaceae</taxon>
        <taxon>Lentimicrobium</taxon>
    </lineage>
</organism>
<dbReference type="Proteomes" id="UP000053091">
    <property type="component" value="Unassembled WGS sequence"/>
</dbReference>
<feature type="transmembrane region" description="Helical" evidence="1">
    <location>
        <begin position="238"/>
        <end position="261"/>
    </location>
</feature>
<dbReference type="OrthoDB" id="9792271at2"/>
<keyword evidence="3" id="KW-1185">Reference proteome</keyword>
<sequence length="333" mass="35975">MRLVSVKFPKAGIDWFTPALLLMILFGWLFPGPGLKTGMFSIKQLAGYGISVIFFLYGLRLSLGQLVKCAAHWKLHLVIQSVTFIIFPLLILIFRKFFADGEYGEIWLGVFFLAALPSTVSSAVVMVSLAGGNIPGAVFNATFSSIAGILITPLWMGLFIQGSGGTGLEILPVFTRLAYQILFPLAAGVALHPWLGDLAIRKKDFTRYFDQSVILAIVYSSFSASFSSGVFSGIGLPVILLLMLALLGLFALVNLLITIFVRRAGLPREDLIAALFCGSTKSLMHGSVMAKVLFSNVASAGLLLLPVLMYHAMQLALTGMMSQRFAAGKSKHG</sequence>
<protein>
    <submittedName>
        <fullName evidence="2">Predicted Na+-dependent transporter</fullName>
    </submittedName>
</protein>
<feature type="transmembrane region" description="Helical" evidence="1">
    <location>
        <begin position="292"/>
        <end position="313"/>
    </location>
</feature>
<keyword evidence="1" id="KW-0472">Membrane</keyword>
<feature type="transmembrane region" description="Helical" evidence="1">
    <location>
        <begin position="75"/>
        <end position="94"/>
    </location>
</feature>
<dbReference type="PANTHER" id="PTHR18640:SF5">
    <property type="entry name" value="SODIUM_BILE ACID COTRANSPORTER 7"/>
    <property type="match status" value="1"/>
</dbReference>
<dbReference type="RefSeq" id="WP_062043318.1">
    <property type="nucleotide sequence ID" value="NZ_DF968183.1"/>
</dbReference>
<dbReference type="Pfam" id="PF13593">
    <property type="entry name" value="SBF_like"/>
    <property type="match status" value="1"/>
</dbReference>
<name>A0A0S7C2B3_9BACT</name>
<dbReference type="GO" id="GO:0005886">
    <property type="term" value="C:plasma membrane"/>
    <property type="evidence" value="ECO:0007669"/>
    <property type="project" value="TreeGrafter"/>
</dbReference>
<dbReference type="InterPro" id="IPR016833">
    <property type="entry name" value="Put_Na-Bile_cotransptr"/>
</dbReference>
<feature type="transmembrane region" description="Helical" evidence="1">
    <location>
        <begin position="177"/>
        <end position="200"/>
    </location>
</feature>
<evidence type="ECO:0000313" key="2">
    <source>
        <dbReference type="EMBL" id="GAP44286.1"/>
    </source>
</evidence>
<keyword evidence="1" id="KW-0812">Transmembrane</keyword>
<feature type="transmembrane region" description="Helical" evidence="1">
    <location>
        <begin position="212"/>
        <end position="232"/>
    </location>
</feature>
<dbReference type="PATRIC" id="fig|1678841.3.peg.2756"/>
<proteinExistence type="predicted"/>
<reference evidence="2" key="1">
    <citation type="journal article" date="2015" name="Genome Announc.">
        <title>Draft Genome Sequence of Bacteroidales Strain TBC1, a Novel Isolate from a Methanogenic Wastewater Treatment System.</title>
        <authorList>
            <person name="Tourlousse D.M."/>
            <person name="Matsuura N."/>
            <person name="Sun L."/>
            <person name="Toyonaga M."/>
            <person name="Kuroda K."/>
            <person name="Ohashi A."/>
            <person name="Cruz R."/>
            <person name="Yamaguchi T."/>
            <person name="Sekiguchi Y."/>
        </authorList>
    </citation>
    <scope>NUCLEOTIDE SEQUENCE [LARGE SCALE GENOMIC DNA]</scope>
    <source>
        <strain evidence="2">TBC1</strain>
    </source>
</reference>
<dbReference type="InterPro" id="IPR038770">
    <property type="entry name" value="Na+/solute_symporter_sf"/>
</dbReference>
<gene>
    <name evidence="2" type="ORF">TBC1_1287</name>
</gene>
<keyword evidence="1" id="KW-1133">Transmembrane helix</keyword>
<feature type="transmembrane region" description="Helical" evidence="1">
    <location>
        <begin position="106"/>
        <end position="130"/>
    </location>
</feature>
<feature type="transmembrane region" description="Helical" evidence="1">
    <location>
        <begin position="45"/>
        <end position="63"/>
    </location>
</feature>
<evidence type="ECO:0000313" key="3">
    <source>
        <dbReference type="Proteomes" id="UP000053091"/>
    </source>
</evidence>
<feature type="transmembrane region" description="Helical" evidence="1">
    <location>
        <begin position="137"/>
        <end position="157"/>
    </location>
</feature>
<dbReference type="AlphaFoldDB" id="A0A0S7C2B3"/>
<dbReference type="EMBL" id="DF968183">
    <property type="protein sequence ID" value="GAP44286.1"/>
    <property type="molecule type" value="Genomic_DNA"/>
</dbReference>
<dbReference type="Gene3D" id="1.20.1530.20">
    <property type="match status" value="1"/>
</dbReference>
<feature type="transmembrane region" description="Helical" evidence="1">
    <location>
        <begin position="12"/>
        <end position="30"/>
    </location>
</feature>
<evidence type="ECO:0000256" key="1">
    <source>
        <dbReference type="SAM" id="Phobius"/>
    </source>
</evidence>
<accession>A0A0S7C2B3</accession>